<proteinExistence type="predicted"/>
<keyword evidence="2" id="KW-0808">Transferase</keyword>
<dbReference type="Proteomes" id="UP000309488">
    <property type="component" value="Unassembled WGS sequence"/>
</dbReference>
<dbReference type="InterPro" id="IPR050249">
    <property type="entry name" value="Pseudomonas-type_ThrB"/>
</dbReference>
<dbReference type="PANTHER" id="PTHR21064:SF5">
    <property type="entry name" value="SLR1880 PROTEIN"/>
    <property type="match status" value="1"/>
</dbReference>
<dbReference type="InterPro" id="IPR011009">
    <property type="entry name" value="Kinase-like_dom_sf"/>
</dbReference>
<keyword evidence="3" id="KW-1185">Reference proteome</keyword>
<dbReference type="PANTHER" id="PTHR21064">
    <property type="entry name" value="AMINOGLYCOSIDE PHOSPHOTRANSFERASE DOMAIN-CONTAINING PROTEIN-RELATED"/>
    <property type="match status" value="1"/>
</dbReference>
<dbReference type="InterPro" id="IPR002575">
    <property type="entry name" value="Aminoglycoside_PTrfase"/>
</dbReference>
<feature type="domain" description="Aminoglycoside phosphotransferase" evidence="1">
    <location>
        <begin position="18"/>
        <end position="247"/>
    </location>
</feature>
<dbReference type="OrthoDB" id="526037at2"/>
<evidence type="ECO:0000313" key="3">
    <source>
        <dbReference type="Proteomes" id="UP000309488"/>
    </source>
</evidence>
<comment type="caution">
    <text evidence="2">The sequence shown here is derived from an EMBL/GenBank/DDBJ whole genome shotgun (WGS) entry which is preliminary data.</text>
</comment>
<dbReference type="AlphaFoldDB" id="A0A4V5NZT7"/>
<evidence type="ECO:0000313" key="2">
    <source>
        <dbReference type="EMBL" id="TKC09942.1"/>
    </source>
</evidence>
<sequence length="352" mass="41249">MFQEILASYGFQYDNFKIEPHGSGLINHTWKISGQENDYLLQRINVNVFKEPTHIDENLFELRKYLDQHAPDYLFVSPLANLKKETLVVVDGEYFRIFPFIKNSTSIDVVENTEDAYQAAKQFGKFSKKFHAFDTSKLKFTLVDFHNLTLRINQFKQALKSANRQRLYAAAEEIEEVVKHYGIEKKYTEIINNGDLKKRVIHHDTKINNVLFSNQTGKGICVIDLDTVMPGYYISDVGDMMRTYLSEANEEEKDLTKIAVREGVFSAIYRGYMEQMEEVLSIPEKEQFIFSGKFMIFMQAIRFLTDFLNNDVYYHTTYPEHNLIRAKNQLQLLKSYLLSEHSFRKILQETLV</sequence>
<dbReference type="RefSeq" id="WP_136839520.1">
    <property type="nucleotide sequence ID" value="NZ_SWBR01000002.1"/>
</dbReference>
<dbReference type="EMBL" id="SWBR01000002">
    <property type="protein sequence ID" value="TKC09942.1"/>
    <property type="molecule type" value="Genomic_DNA"/>
</dbReference>
<dbReference type="SUPFAM" id="SSF56112">
    <property type="entry name" value="Protein kinase-like (PK-like)"/>
    <property type="match status" value="1"/>
</dbReference>
<dbReference type="GO" id="GO:0016740">
    <property type="term" value="F:transferase activity"/>
    <property type="evidence" value="ECO:0007669"/>
    <property type="project" value="UniProtKB-KW"/>
</dbReference>
<dbReference type="Pfam" id="PF01636">
    <property type="entry name" value="APH"/>
    <property type="match status" value="1"/>
</dbReference>
<gene>
    <name evidence="2" type="ORF">FA048_06955</name>
</gene>
<protein>
    <submittedName>
        <fullName evidence="2">Aminoglycoside phosphotransferase family protein</fullName>
    </submittedName>
</protein>
<organism evidence="2 3">
    <name type="scientific">Pedobacter polaris</name>
    <dbReference type="NCBI Taxonomy" id="2571273"/>
    <lineage>
        <taxon>Bacteria</taxon>
        <taxon>Pseudomonadati</taxon>
        <taxon>Bacteroidota</taxon>
        <taxon>Sphingobacteriia</taxon>
        <taxon>Sphingobacteriales</taxon>
        <taxon>Sphingobacteriaceae</taxon>
        <taxon>Pedobacter</taxon>
    </lineage>
</organism>
<evidence type="ECO:0000259" key="1">
    <source>
        <dbReference type="Pfam" id="PF01636"/>
    </source>
</evidence>
<accession>A0A4V5NZT7</accession>
<dbReference type="Gene3D" id="3.90.1200.10">
    <property type="match status" value="1"/>
</dbReference>
<reference evidence="2 3" key="1">
    <citation type="submission" date="2019-04" db="EMBL/GenBank/DDBJ databases">
        <title>Pedobacter sp. RP-3-22 sp. nov., isolated from Arctic soil.</title>
        <authorList>
            <person name="Dahal R.H."/>
            <person name="Kim D.-U."/>
        </authorList>
    </citation>
    <scope>NUCLEOTIDE SEQUENCE [LARGE SCALE GENOMIC DNA]</scope>
    <source>
        <strain evidence="2 3">RP-3-22</strain>
    </source>
</reference>
<name>A0A4V5NZT7_9SPHI</name>